<dbReference type="AlphaFoldDB" id="A0A4S1CLF6"/>
<comment type="caution">
    <text evidence="1">The sequence shown here is derived from an EMBL/GenBank/DDBJ whole genome shotgun (WGS) entry which is preliminary data.</text>
</comment>
<proteinExistence type="predicted"/>
<sequence length="563" mass="63577">MKLLIRDYLASLKEREELDAILPDLLSELGFTVYSRPRRGTLQRGVDIAAVGEDNDGDRKIFLFSVKQGDLTRQDWDGTPQALRSSLNEIRDVYVRNRIPVKYKDLKVVICLAFGGDVHEQVRESLTGYIAENTTERISFDEWNGDKIAGLLLKGILREEILPKPMRSSFQKAVAMIDEPDIAYQHFARLTHDLREFGETSGKARVRAARQLNICLWILFVWARDIDNLEAPYRASELVLLNVWELLRPTIDRKNHEAKALNTVLQQLIELHLNISSEFLERKVLPYAQVRHGFSMSIRTQASLDVNLALFEALGRISLTGLWIYWLGQHGDQMNKDAAHARVVHLIQAGLALINNNPSMFLPVCDRQATDVALFLQLWLASELDPVGISSWLQEMAGRLIFTIHIRGRYPTSSSDYRELVDHPRDRSDEYFKEATAGSTLIPLIAAWLQALGHGDTVEALSTLIREDLAHCTLQLWTPDASSESQLYLGDNIHGCALSDIPLAEGGAQLLATISEGARKSTGFKDLSPIKTNFWPILLVACRHHQLPVPPGFWIESLIPQNR</sequence>
<evidence type="ECO:0000313" key="1">
    <source>
        <dbReference type="EMBL" id="TGU74585.1"/>
    </source>
</evidence>
<accession>A0A4S1CLF6</accession>
<gene>
    <name evidence="1" type="ORF">E4633_03730</name>
</gene>
<organism evidence="1 2">
    <name type="scientific">Geomonas terrae</name>
    <dbReference type="NCBI Taxonomy" id="2562681"/>
    <lineage>
        <taxon>Bacteria</taxon>
        <taxon>Pseudomonadati</taxon>
        <taxon>Thermodesulfobacteriota</taxon>
        <taxon>Desulfuromonadia</taxon>
        <taxon>Geobacterales</taxon>
        <taxon>Geobacteraceae</taxon>
        <taxon>Geomonas</taxon>
    </lineage>
</organism>
<dbReference type="RefSeq" id="WP_135868913.1">
    <property type="nucleotide sequence ID" value="NZ_SRSC01000001.1"/>
</dbReference>
<protein>
    <submittedName>
        <fullName evidence="1">Chemotaxis protein</fullName>
    </submittedName>
</protein>
<dbReference type="Proteomes" id="UP000306416">
    <property type="component" value="Unassembled WGS sequence"/>
</dbReference>
<keyword evidence="2" id="KW-1185">Reference proteome</keyword>
<name>A0A4S1CLF6_9BACT</name>
<evidence type="ECO:0000313" key="2">
    <source>
        <dbReference type="Proteomes" id="UP000306416"/>
    </source>
</evidence>
<dbReference type="EMBL" id="SRSC01000001">
    <property type="protein sequence ID" value="TGU74585.1"/>
    <property type="molecule type" value="Genomic_DNA"/>
</dbReference>
<reference evidence="1 2" key="1">
    <citation type="submission" date="2019-04" db="EMBL/GenBank/DDBJ databases">
        <title>Geobacter oryzae sp. nov., ferric-reducing bacteria isolated from paddy soil.</title>
        <authorList>
            <person name="Xu Z."/>
            <person name="Masuda Y."/>
            <person name="Itoh H."/>
            <person name="Senoo K."/>
        </authorList>
    </citation>
    <scope>NUCLEOTIDE SEQUENCE [LARGE SCALE GENOMIC DNA]</scope>
    <source>
        <strain evidence="1 2">Red111</strain>
    </source>
</reference>